<dbReference type="AlphaFoldDB" id="A0A1I0W2N0"/>
<evidence type="ECO:0000313" key="2">
    <source>
        <dbReference type="EMBL" id="SFA82333.1"/>
    </source>
</evidence>
<evidence type="ECO:0000256" key="1">
    <source>
        <dbReference type="SAM" id="Phobius"/>
    </source>
</evidence>
<dbReference type="EMBL" id="FOJW01000002">
    <property type="protein sequence ID" value="SFA82333.1"/>
    <property type="molecule type" value="Genomic_DNA"/>
</dbReference>
<keyword evidence="1" id="KW-0472">Membrane</keyword>
<name>A0A1I0W2N0_9BACI</name>
<reference evidence="2" key="1">
    <citation type="submission" date="2016-10" db="EMBL/GenBank/DDBJ databases">
        <authorList>
            <person name="de Groot N.N."/>
        </authorList>
    </citation>
    <scope>NUCLEOTIDE SEQUENCE [LARGE SCALE GENOMIC DNA]</scope>
    <source>
        <strain evidence="2">CGMCC 1.3702</strain>
    </source>
</reference>
<dbReference type="Proteomes" id="UP000198642">
    <property type="component" value="Unassembled WGS sequence"/>
</dbReference>
<sequence length="59" mass="6636">MRFFWSFFWAILISGVISYVLTSMAGNEFQPISTLIVAIILTLVVYVLGEGVLKAENEH</sequence>
<evidence type="ECO:0008006" key="4">
    <source>
        <dbReference type="Google" id="ProtNLM"/>
    </source>
</evidence>
<dbReference type="InterPro" id="IPR021324">
    <property type="entry name" value="DUF2929"/>
</dbReference>
<keyword evidence="3" id="KW-1185">Reference proteome</keyword>
<dbReference type="OrthoDB" id="2440739at2"/>
<keyword evidence="1" id="KW-0812">Transmembrane</keyword>
<dbReference type="RefSeq" id="WP_090233579.1">
    <property type="nucleotide sequence ID" value="NZ_FOJW01000002.1"/>
</dbReference>
<proteinExistence type="predicted"/>
<evidence type="ECO:0000313" key="3">
    <source>
        <dbReference type="Proteomes" id="UP000198642"/>
    </source>
</evidence>
<organism evidence="2 3">
    <name type="scientific">Lentibacillus halodurans</name>
    <dbReference type="NCBI Taxonomy" id="237679"/>
    <lineage>
        <taxon>Bacteria</taxon>
        <taxon>Bacillati</taxon>
        <taxon>Bacillota</taxon>
        <taxon>Bacilli</taxon>
        <taxon>Bacillales</taxon>
        <taxon>Bacillaceae</taxon>
        <taxon>Lentibacillus</taxon>
    </lineage>
</organism>
<gene>
    <name evidence="2" type="ORF">SAMN04488072_102126</name>
</gene>
<feature type="transmembrane region" description="Helical" evidence="1">
    <location>
        <begin position="34"/>
        <end position="53"/>
    </location>
</feature>
<accession>A0A1I0W2N0</accession>
<dbReference type="Pfam" id="PF11151">
    <property type="entry name" value="DUF2929"/>
    <property type="match status" value="1"/>
</dbReference>
<keyword evidence="1" id="KW-1133">Transmembrane helix</keyword>
<protein>
    <recommendedName>
        <fullName evidence="4">DUF2929 domain-containing protein</fullName>
    </recommendedName>
</protein>